<dbReference type="InterPro" id="IPR005163">
    <property type="entry name" value="Tri_helical_YiiM-like"/>
</dbReference>
<feature type="domain" description="MOSC" evidence="2">
    <location>
        <begin position="28"/>
        <end position="165"/>
    </location>
</feature>
<accession>A0A0E1WYC8</accession>
<reference evidence="3" key="1">
    <citation type="submission" date="2009-01" db="EMBL/GenBank/DDBJ databases">
        <title>The Genome Sequence of Brucella pinnipedialis M292/94/1.</title>
        <authorList>
            <consortium name="The Broad Institute Genome Sequencing Platform"/>
            <person name="Ward D."/>
            <person name="Young S.K."/>
            <person name="Kodira C.D."/>
            <person name="Zeng Q."/>
            <person name="Koehrsen M."/>
            <person name="Alvarado L."/>
            <person name="Berlin A."/>
            <person name="Borenstein D."/>
            <person name="Chen Z."/>
            <person name="Engels R."/>
            <person name="Freedman E."/>
            <person name="Gellesch M."/>
            <person name="Goldberg J."/>
            <person name="Griggs A."/>
            <person name="Gujja S."/>
            <person name="Heiman D."/>
            <person name="Hepburn T."/>
            <person name="Howarth C."/>
            <person name="Jen D."/>
            <person name="Larson L."/>
            <person name="Lewis B."/>
            <person name="Mehta T."/>
            <person name="Park D."/>
            <person name="Pearson M."/>
            <person name="Roberts A."/>
            <person name="Saif S."/>
            <person name="Shea T."/>
            <person name="Shenoy N."/>
            <person name="Sisk P."/>
            <person name="Stolte C."/>
            <person name="Sykes S."/>
            <person name="Walk T."/>
            <person name="White J."/>
            <person name="Yandava C."/>
            <person name="Whatmore A.M."/>
            <person name="Perrett L.L."/>
            <person name="O'Callaghan D."/>
            <person name="Nusbaum C."/>
            <person name="Galagan J."/>
            <person name="Birren B."/>
        </authorList>
    </citation>
    <scope>NUCLEOTIDE SEQUENCE [LARGE SCALE GENOMIC DNA]</scope>
    <source>
        <strain evidence="3">M292/94/1</strain>
    </source>
</reference>
<dbReference type="GO" id="GO:0030170">
    <property type="term" value="F:pyridoxal phosphate binding"/>
    <property type="evidence" value="ECO:0007669"/>
    <property type="project" value="InterPro"/>
</dbReference>
<dbReference type="RefSeq" id="WP_004688698.1">
    <property type="nucleotide sequence ID" value="NZ_EQ999542.1"/>
</dbReference>
<dbReference type="PANTHER" id="PTHR30212">
    <property type="entry name" value="PROTEIN YIIM"/>
    <property type="match status" value="1"/>
</dbReference>
<sequence>MEVEIQSLLAGKVAPLAPRNVPSGIDKKPVAGKVRVTIEGLECDAQGDRKVHGGPEKALHHYSRDHYAIWREEIGENSRLDQPGAFGENISTSGLDENDIAIGDRFRFGTALIEVSQGRQPCWKLNVRFDRPDMAVRVQKTGRTGWYYRVLEEGHVEAGETMRLIERLSPEWTLHRIWHLLYVDMLNYDELALMAAIPHLADGWKRHAVNRLQNRKVEDWSRRLGHGPESGNSLGGQTGSPD</sequence>
<protein>
    <submittedName>
        <fullName evidence="3">MOSC domain-containing protein</fullName>
    </submittedName>
</protein>
<evidence type="ECO:0000256" key="1">
    <source>
        <dbReference type="SAM" id="MobiDB-lite"/>
    </source>
</evidence>
<dbReference type="AlphaFoldDB" id="A0A0E1WYC8"/>
<dbReference type="GO" id="GO:0003824">
    <property type="term" value="F:catalytic activity"/>
    <property type="evidence" value="ECO:0007669"/>
    <property type="project" value="InterPro"/>
</dbReference>
<dbReference type="HOGENOM" id="CLU_082566_1_1_5"/>
<dbReference type="EMBL" id="EQ999542">
    <property type="protein sequence ID" value="EEZ29783.1"/>
    <property type="molecule type" value="Genomic_DNA"/>
</dbReference>
<dbReference type="InterPro" id="IPR005302">
    <property type="entry name" value="MoCF_Sase_C"/>
</dbReference>
<dbReference type="InterPro" id="IPR011037">
    <property type="entry name" value="Pyrv_Knase-like_insert_dom_sf"/>
</dbReference>
<name>A0A0E1WYC8_9HYPH</name>
<evidence type="ECO:0000259" key="2">
    <source>
        <dbReference type="PROSITE" id="PS51340"/>
    </source>
</evidence>
<dbReference type="Proteomes" id="UP000004659">
    <property type="component" value="Unassembled WGS sequence"/>
</dbReference>
<dbReference type="PROSITE" id="PS51340">
    <property type="entry name" value="MOSC"/>
    <property type="match status" value="1"/>
</dbReference>
<dbReference type="Pfam" id="PF03475">
    <property type="entry name" value="YiiM_3-alpha"/>
    <property type="match status" value="1"/>
</dbReference>
<proteinExistence type="predicted"/>
<dbReference type="Gene3D" id="2.40.33.20">
    <property type="entry name" value="PK beta-barrel domain-like"/>
    <property type="match status" value="1"/>
</dbReference>
<dbReference type="GeneID" id="55591371"/>
<dbReference type="InterPro" id="IPR052353">
    <property type="entry name" value="Benzoxazolinone_Detox_Enz"/>
</dbReference>
<feature type="region of interest" description="Disordered" evidence="1">
    <location>
        <begin position="220"/>
        <end position="242"/>
    </location>
</feature>
<dbReference type="PANTHER" id="PTHR30212:SF2">
    <property type="entry name" value="PROTEIN YIIM"/>
    <property type="match status" value="1"/>
</dbReference>
<dbReference type="Pfam" id="PF03473">
    <property type="entry name" value="MOSC"/>
    <property type="match status" value="1"/>
</dbReference>
<dbReference type="GO" id="GO:0030151">
    <property type="term" value="F:molybdenum ion binding"/>
    <property type="evidence" value="ECO:0007669"/>
    <property type="project" value="InterPro"/>
</dbReference>
<feature type="compositionally biased region" description="Gly residues" evidence="1">
    <location>
        <begin position="233"/>
        <end position="242"/>
    </location>
</feature>
<gene>
    <name evidence="3" type="ORF">BALG_03126</name>
</gene>
<organism evidence="3">
    <name type="scientific">Brucella pinnipedialis M292/94/1</name>
    <dbReference type="NCBI Taxonomy" id="520462"/>
    <lineage>
        <taxon>Bacteria</taxon>
        <taxon>Pseudomonadati</taxon>
        <taxon>Pseudomonadota</taxon>
        <taxon>Alphaproteobacteria</taxon>
        <taxon>Hyphomicrobiales</taxon>
        <taxon>Brucellaceae</taxon>
        <taxon>Brucella/Ochrobactrum group</taxon>
        <taxon>Brucella</taxon>
    </lineage>
</organism>
<evidence type="ECO:0000313" key="3">
    <source>
        <dbReference type="EMBL" id="EEZ29783.1"/>
    </source>
</evidence>
<dbReference type="SUPFAM" id="SSF50800">
    <property type="entry name" value="PK beta-barrel domain-like"/>
    <property type="match status" value="1"/>
</dbReference>